<dbReference type="CDD" id="cd06533">
    <property type="entry name" value="Glyco_transf_WecG_TagA"/>
    <property type="match status" value="1"/>
</dbReference>
<evidence type="ECO:0000256" key="2">
    <source>
        <dbReference type="ARBA" id="ARBA00022679"/>
    </source>
</evidence>
<dbReference type="NCBIfam" id="TIGR00696">
    <property type="entry name" value="wecG_tagA_cpsF"/>
    <property type="match status" value="1"/>
</dbReference>
<reference evidence="6" key="1">
    <citation type="submission" date="2024-06" db="EMBL/GenBank/DDBJ databases">
        <title>Complete genome of Salinicola endophyticus HNIBRBA4755.</title>
        <authorList>
            <person name="Shin S.Y."/>
            <person name="Kang H."/>
            <person name="Song J."/>
        </authorList>
    </citation>
    <scope>NUCLEOTIDE SEQUENCE</scope>
    <source>
        <strain evidence="6">HNIBRBA4755</strain>
    </source>
</reference>
<gene>
    <name evidence="6" type="ORF">ABV408_16880</name>
</gene>
<keyword evidence="4" id="KW-0812">Transmembrane</keyword>
<name>A0AB74UEB8_9GAMM</name>
<dbReference type="RefSeq" id="WP_353980054.1">
    <property type="nucleotide sequence ID" value="NZ_CP159578.1"/>
</dbReference>
<evidence type="ECO:0000256" key="4">
    <source>
        <dbReference type="SAM" id="Phobius"/>
    </source>
</evidence>
<proteinExistence type="predicted"/>
<accession>A0AB74UEB8</accession>
<dbReference type="Pfam" id="PF03808">
    <property type="entry name" value="Glyco_tran_WecG"/>
    <property type="match status" value="1"/>
</dbReference>
<keyword evidence="4" id="KW-1133">Transmembrane helix</keyword>
<sequence length="471" mass="51740">MNTANLDIRTANASASPAPQQTLETTPLFGMPLVAASRQAAVTAIIERAAQGTPTTINFINAHCVNVARRDAQYRESLAHTDLLLPDGSGIRIASKLAGAPLGDNLNGTDLFPALCESAATQGLSIYLLGGSPGTAARAADAMQQRYPGLNVAGTQHGFFAAEETELLISRINRAKPDLLFVGFGVPIQENWIAENRHHLQVPVVLGVGGLFDYYADNVTRAPAWVRRCGCEWVWRLAQEPRRLAQRYLVGNVTFLAHATLAGLQARLARTRFHAALKRLMDVTIAGSALLVLAPLFALISLAIRTEDRGPALFRQRRIGANGKPFMMLKFRSMVRDAEARRAELLARSERDGVCFKMKRDPRITRVGAWLRKTSLDELPQLINVLRGEMSIVGPRPALPDEVVTYRDASWQRLGGKPGITCTWQVSGRADIPFEQQVVMDIDYLQSRSILRDFGLMLRTVPAVLSRRGAY</sequence>
<feature type="transmembrane region" description="Helical" evidence="4">
    <location>
        <begin position="248"/>
        <end position="268"/>
    </location>
</feature>
<evidence type="ECO:0000256" key="3">
    <source>
        <dbReference type="SAM" id="MobiDB-lite"/>
    </source>
</evidence>
<dbReference type="InterPro" id="IPR003362">
    <property type="entry name" value="Bact_transf"/>
</dbReference>
<evidence type="ECO:0000259" key="5">
    <source>
        <dbReference type="Pfam" id="PF02397"/>
    </source>
</evidence>
<dbReference type="PANTHER" id="PTHR34136">
    <property type="match status" value="1"/>
</dbReference>
<protein>
    <submittedName>
        <fullName evidence="6">WecB/TagA/CpsF family glycosyltransferase</fullName>
    </submittedName>
</protein>
<evidence type="ECO:0000256" key="1">
    <source>
        <dbReference type="ARBA" id="ARBA00022676"/>
    </source>
</evidence>
<feature type="region of interest" description="Disordered" evidence="3">
    <location>
        <begin position="1"/>
        <end position="20"/>
    </location>
</feature>
<organism evidence="6">
    <name type="scientific">Salinicola endophyticus</name>
    <dbReference type="NCBI Taxonomy" id="1949083"/>
    <lineage>
        <taxon>Bacteria</taxon>
        <taxon>Pseudomonadati</taxon>
        <taxon>Pseudomonadota</taxon>
        <taxon>Gammaproteobacteria</taxon>
        <taxon>Oceanospirillales</taxon>
        <taxon>Halomonadaceae</taxon>
        <taxon>Salinicola</taxon>
    </lineage>
</organism>
<dbReference type="GO" id="GO:0016758">
    <property type="term" value="F:hexosyltransferase activity"/>
    <property type="evidence" value="ECO:0007669"/>
    <property type="project" value="TreeGrafter"/>
</dbReference>
<keyword evidence="1" id="KW-0328">Glycosyltransferase</keyword>
<dbReference type="AlphaFoldDB" id="A0AB74UEB8"/>
<feature type="domain" description="Bacterial sugar transferase" evidence="5">
    <location>
        <begin position="278"/>
        <end position="465"/>
    </location>
</feature>
<dbReference type="Pfam" id="PF02397">
    <property type="entry name" value="Bac_transf"/>
    <property type="match status" value="1"/>
</dbReference>
<dbReference type="PANTHER" id="PTHR34136:SF1">
    <property type="entry name" value="UDP-N-ACETYL-D-MANNOSAMINURONIC ACID TRANSFERASE"/>
    <property type="match status" value="1"/>
</dbReference>
<evidence type="ECO:0000313" key="6">
    <source>
        <dbReference type="EMBL" id="XCJ79100.1"/>
    </source>
</evidence>
<feature type="transmembrane region" description="Helical" evidence="4">
    <location>
        <begin position="280"/>
        <end position="304"/>
    </location>
</feature>
<keyword evidence="2" id="KW-0808">Transferase</keyword>
<dbReference type="InterPro" id="IPR004629">
    <property type="entry name" value="WecG_TagA_CpsF"/>
</dbReference>
<keyword evidence="4" id="KW-0472">Membrane</keyword>
<dbReference type="EMBL" id="CP159578">
    <property type="protein sequence ID" value="XCJ79100.1"/>
    <property type="molecule type" value="Genomic_DNA"/>
</dbReference>